<sequence>MTGHHDFIGQCGLRIIAPIMSSTCDDPPFYRGTTRQQRWVLRATPPLLYLPREREPAYLSSGFSSVNFAMLGSCDYIKIRKLVIM</sequence>
<evidence type="ECO:0000313" key="1">
    <source>
        <dbReference type="EMBL" id="GBL79871.1"/>
    </source>
</evidence>
<protein>
    <submittedName>
        <fullName evidence="1">Uncharacterized protein</fullName>
    </submittedName>
</protein>
<dbReference type="EMBL" id="BGPR01000020">
    <property type="protein sequence ID" value="GBL79871.1"/>
    <property type="molecule type" value="Genomic_DNA"/>
</dbReference>
<name>A0A4Y2AJ18_ARAVE</name>
<comment type="caution">
    <text evidence="1">The sequence shown here is derived from an EMBL/GenBank/DDBJ whole genome shotgun (WGS) entry which is preliminary data.</text>
</comment>
<dbReference type="Proteomes" id="UP000499080">
    <property type="component" value="Unassembled WGS sequence"/>
</dbReference>
<proteinExistence type="predicted"/>
<keyword evidence="2" id="KW-1185">Reference proteome</keyword>
<reference evidence="1 2" key="1">
    <citation type="journal article" date="2019" name="Sci. Rep.">
        <title>Orb-weaving spider Araneus ventricosus genome elucidates the spidroin gene catalogue.</title>
        <authorList>
            <person name="Kono N."/>
            <person name="Nakamura H."/>
            <person name="Ohtoshi R."/>
            <person name="Moran D.A.P."/>
            <person name="Shinohara A."/>
            <person name="Yoshida Y."/>
            <person name="Fujiwara M."/>
            <person name="Mori M."/>
            <person name="Tomita M."/>
            <person name="Arakawa K."/>
        </authorList>
    </citation>
    <scope>NUCLEOTIDE SEQUENCE [LARGE SCALE GENOMIC DNA]</scope>
</reference>
<gene>
    <name evidence="1" type="ORF">AVEN_28932_1</name>
</gene>
<evidence type="ECO:0000313" key="2">
    <source>
        <dbReference type="Proteomes" id="UP000499080"/>
    </source>
</evidence>
<dbReference type="AlphaFoldDB" id="A0A4Y2AJ18"/>
<organism evidence="1 2">
    <name type="scientific">Araneus ventricosus</name>
    <name type="common">Orbweaver spider</name>
    <name type="synonym">Epeira ventricosa</name>
    <dbReference type="NCBI Taxonomy" id="182803"/>
    <lineage>
        <taxon>Eukaryota</taxon>
        <taxon>Metazoa</taxon>
        <taxon>Ecdysozoa</taxon>
        <taxon>Arthropoda</taxon>
        <taxon>Chelicerata</taxon>
        <taxon>Arachnida</taxon>
        <taxon>Araneae</taxon>
        <taxon>Araneomorphae</taxon>
        <taxon>Entelegynae</taxon>
        <taxon>Araneoidea</taxon>
        <taxon>Araneidae</taxon>
        <taxon>Araneus</taxon>
    </lineage>
</organism>
<accession>A0A4Y2AJ18</accession>